<evidence type="ECO:0000256" key="5">
    <source>
        <dbReference type="ARBA" id="ARBA00022989"/>
    </source>
</evidence>
<keyword evidence="2 7" id="KW-0813">Transport</keyword>
<evidence type="ECO:0000313" key="10">
    <source>
        <dbReference type="Proteomes" id="UP001179614"/>
    </source>
</evidence>
<dbReference type="InterPro" id="IPR045621">
    <property type="entry name" value="BPD_transp_1_N"/>
</dbReference>
<dbReference type="SUPFAM" id="SSF161098">
    <property type="entry name" value="MetI-like"/>
    <property type="match status" value="1"/>
</dbReference>
<name>A0ABY7MHI8_9BRAD</name>
<gene>
    <name evidence="9" type="ORF">I3J27_33710</name>
</gene>
<evidence type="ECO:0000256" key="4">
    <source>
        <dbReference type="ARBA" id="ARBA00022692"/>
    </source>
</evidence>
<evidence type="ECO:0000256" key="1">
    <source>
        <dbReference type="ARBA" id="ARBA00004651"/>
    </source>
</evidence>
<proteinExistence type="inferred from homology"/>
<dbReference type="EMBL" id="CP089391">
    <property type="protein sequence ID" value="WBL77886.1"/>
    <property type="molecule type" value="Genomic_DNA"/>
</dbReference>
<keyword evidence="3" id="KW-1003">Cell membrane</keyword>
<dbReference type="InterPro" id="IPR000515">
    <property type="entry name" value="MetI-like"/>
</dbReference>
<comment type="subcellular location">
    <subcellularLocation>
        <location evidence="1 7">Cell membrane</location>
        <topology evidence="1 7">Multi-pass membrane protein</topology>
    </subcellularLocation>
</comment>
<evidence type="ECO:0000313" key="9">
    <source>
        <dbReference type="EMBL" id="WBL77886.1"/>
    </source>
</evidence>
<dbReference type="Gene3D" id="1.10.3720.10">
    <property type="entry name" value="MetI-like"/>
    <property type="match status" value="1"/>
</dbReference>
<evidence type="ECO:0000256" key="7">
    <source>
        <dbReference type="RuleBase" id="RU363032"/>
    </source>
</evidence>
<dbReference type="PROSITE" id="PS50928">
    <property type="entry name" value="ABC_TM1"/>
    <property type="match status" value="1"/>
</dbReference>
<feature type="domain" description="ABC transmembrane type-1" evidence="8">
    <location>
        <begin position="99"/>
        <end position="304"/>
    </location>
</feature>
<dbReference type="InterPro" id="IPR035906">
    <property type="entry name" value="MetI-like_sf"/>
</dbReference>
<accession>A0ABY7MHI8</accession>
<keyword evidence="10" id="KW-1185">Reference proteome</keyword>
<evidence type="ECO:0000256" key="6">
    <source>
        <dbReference type="ARBA" id="ARBA00023136"/>
    </source>
</evidence>
<keyword evidence="6 7" id="KW-0472">Membrane</keyword>
<dbReference type="CDD" id="cd06261">
    <property type="entry name" value="TM_PBP2"/>
    <property type="match status" value="1"/>
</dbReference>
<dbReference type="PANTHER" id="PTHR43163:SF6">
    <property type="entry name" value="DIPEPTIDE TRANSPORT SYSTEM PERMEASE PROTEIN DPPB-RELATED"/>
    <property type="match status" value="1"/>
</dbReference>
<feature type="transmembrane region" description="Helical" evidence="7">
    <location>
        <begin position="185"/>
        <end position="204"/>
    </location>
</feature>
<feature type="transmembrane region" description="Helical" evidence="7">
    <location>
        <begin position="9"/>
        <end position="30"/>
    </location>
</feature>
<comment type="similarity">
    <text evidence="7">Belongs to the binding-protein-dependent transport system permease family.</text>
</comment>
<organism evidence="9 10">
    <name type="scientific">Bradyrhizobium xenonodulans</name>
    <dbReference type="NCBI Taxonomy" id="2736875"/>
    <lineage>
        <taxon>Bacteria</taxon>
        <taxon>Pseudomonadati</taxon>
        <taxon>Pseudomonadota</taxon>
        <taxon>Alphaproteobacteria</taxon>
        <taxon>Hyphomicrobiales</taxon>
        <taxon>Nitrobacteraceae</taxon>
        <taxon>Bradyrhizobium</taxon>
    </lineage>
</organism>
<feature type="transmembrane region" description="Helical" evidence="7">
    <location>
        <begin position="286"/>
        <end position="311"/>
    </location>
</feature>
<keyword evidence="4 7" id="KW-0812">Transmembrane</keyword>
<feature type="transmembrane region" description="Helical" evidence="7">
    <location>
        <begin position="105"/>
        <end position="126"/>
    </location>
</feature>
<dbReference type="Pfam" id="PF19300">
    <property type="entry name" value="BPD_transp_1_N"/>
    <property type="match status" value="1"/>
</dbReference>
<feature type="transmembrane region" description="Helical" evidence="7">
    <location>
        <begin position="239"/>
        <end position="266"/>
    </location>
</feature>
<sequence length="318" mass="34861">MIGYATRRLLALIPTLIFTSLIVFIAIRLIPGNIIDLMLSQNDVGAAKQTREQLEVALGLDAPIYVQYFKWIGALLFKGSLGNSLWTNAPVMGEILYRLPITVELGVLALSVSLVFGIPIGVYAALKQDTIGDYILRTFSLLALAIPGFWVGTLVMVFPSIWWGWSPSVRFVPFSDNPWANFQQLLIPALILGTAFSATTMRLTRTLMLEVLRQDYIRTARAKGLSTTAIVMRHALRNALIPVITLVGLQAGALFGGAVILEQIFVIPGMGLLLLEAVTSRDYPTIAGVFLVFGIAIVLVNLLVDLSYGFLDPKVRNR</sequence>
<keyword evidence="5 7" id="KW-1133">Transmembrane helix</keyword>
<dbReference type="RefSeq" id="WP_270163177.1">
    <property type="nucleotide sequence ID" value="NZ_CP089391.1"/>
</dbReference>
<dbReference type="PANTHER" id="PTHR43163">
    <property type="entry name" value="DIPEPTIDE TRANSPORT SYSTEM PERMEASE PROTEIN DPPB-RELATED"/>
    <property type="match status" value="1"/>
</dbReference>
<protein>
    <submittedName>
        <fullName evidence="9">ABC transporter permease</fullName>
    </submittedName>
</protein>
<dbReference type="Proteomes" id="UP001179614">
    <property type="component" value="Chromosome"/>
</dbReference>
<evidence type="ECO:0000256" key="2">
    <source>
        <dbReference type="ARBA" id="ARBA00022448"/>
    </source>
</evidence>
<feature type="transmembrane region" description="Helical" evidence="7">
    <location>
        <begin position="138"/>
        <end position="165"/>
    </location>
</feature>
<reference evidence="9" key="1">
    <citation type="submission" date="2021-12" db="EMBL/GenBank/DDBJ databases">
        <title>Bradyrhizobium xenonodulans sp. nov.</title>
        <authorList>
            <person name="Claassens R."/>
            <person name="Venter S.N."/>
            <person name="Beukes C.W."/>
            <person name="Stepkowski T."/>
            <person name="Steenkamp E.T."/>
        </authorList>
    </citation>
    <scope>NUCLEOTIDE SEQUENCE</scope>
    <source>
        <strain evidence="9">14AB</strain>
    </source>
</reference>
<evidence type="ECO:0000256" key="3">
    <source>
        <dbReference type="ARBA" id="ARBA00022475"/>
    </source>
</evidence>
<evidence type="ECO:0000259" key="8">
    <source>
        <dbReference type="PROSITE" id="PS50928"/>
    </source>
</evidence>
<dbReference type="Pfam" id="PF00528">
    <property type="entry name" value="BPD_transp_1"/>
    <property type="match status" value="1"/>
</dbReference>